<dbReference type="SMART" id="SM00382">
    <property type="entry name" value="AAA"/>
    <property type="match status" value="1"/>
</dbReference>
<dbReference type="PANTHER" id="PTHR43335:SF8">
    <property type="entry name" value="ABC TRANSPORTER, ATP-BINDING PROTEIN"/>
    <property type="match status" value="1"/>
</dbReference>
<comment type="similarity">
    <text evidence="1">Belongs to the ABC transporter superfamily.</text>
</comment>
<organism evidence="6 7">
    <name type="scientific">Clostridium aciditolerans</name>
    <dbReference type="NCBI Taxonomy" id="339861"/>
    <lineage>
        <taxon>Bacteria</taxon>
        <taxon>Bacillati</taxon>
        <taxon>Bacillota</taxon>
        <taxon>Clostridia</taxon>
        <taxon>Eubacteriales</taxon>
        <taxon>Clostridiaceae</taxon>
        <taxon>Clostridium</taxon>
    </lineage>
</organism>
<dbReference type="GO" id="GO:0016887">
    <property type="term" value="F:ATP hydrolysis activity"/>
    <property type="evidence" value="ECO:0007669"/>
    <property type="project" value="InterPro"/>
</dbReference>
<dbReference type="AlphaFoldDB" id="A0A934HV42"/>
<keyword evidence="7" id="KW-1185">Reference proteome</keyword>
<keyword evidence="4 6" id="KW-0067">ATP-binding</keyword>
<dbReference type="Gene3D" id="3.40.50.300">
    <property type="entry name" value="P-loop containing nucleotide triphosphate hydrolases"/>
    <property type="match status" value="1"/>
</dbReference>
<evidence type="ECO:0000313" key="6">
    <source>
        <dbReference type="EMBL" id="MBI6875136.1"/>
    </source>
</evidence>
<dbReference type="Pfam" id="PF00005">
    <property type="entry name" value="ABC_tran"/>
    <property type="match status" value="1"/>
</dbReference>
<sequence length="307" mass="34358">MNATVLKTKNLTKKYRSYAAVNNVNMEIKQGEIYGLVGKNGAGKTTLLRMITGLTMPTKGEIQIFDETSEAGLNKARMRTGCIIETPDFFPYLSARKNLEYYGIQRGIVEKEAAHHALEMVGLLNTEKKKFKNFSLGMKQRLGLALAIMASPDLLILDEPINGLDPTGIVEVRDILLKLNRERNTTIIISSHILSELSQLATTYGFIHKGEFIEQISAVDLKEKCKNYLSIKVDNTEKAAALIENQLKCSNYEVLGDNEIRLYEKVDKPEIISMAIVNNGIMLYSICQMGSQLEDYFINLVGGNKHD</sequence>
<dbReference type="RefSeq" id="WP_211144491.1">
    <property type="nucleotide sequence ID" value="NZ_JAEEGB010000038.1"/>
</dbReference>
<dbReference type="SUPFAM" id="SSF52540">
    <property type="entry name" value="P-loop containing nucleoside triphosphate hydrolases"/>
    <property type="match status" value="1"/>
</dbReference>
<evidence type="ECO:0000256" key="2">
    <source>
        <dbReference type="ARBA" id="ARBA00022448"/>
    </source>
</evidence>
<evidence type="ECO:0000259" key="5">
    <source>
        <dbReference type="PROSITE" id="PS50893"/>
    </source>
</evidence>
<dbReference type="InterPro" id="IPR027417">
    <property type="entry name" value="P-loop_NTPase"/>
</dbReference>
<evidence type="ECO:0000256" key="4">
    <source>
        <dbReference type="ARBA" id="ARBA00022840"/>
    </source>
</evidence>
<proteinExistence type="inferred from homology"/>
<feature type="domain" description="ABC transporter" evidence="5">
    <location>
        <begin position="6"/>
        <end position="234"/>
    </location>
</feature>
<comment type="caution">
    <text evidence="6">The sequence shown here is derived from an EMBL/GenBank/DDBJ whole genome shotgun (WGS) entry which is preliminary data.</text>
</comment>
<dbReference type="Proteomes" id="UP000622687">
    <property type="component" value="Unassembled WGS sequence"/>
</dbReference>
<dbReference type="PANTHER" id="PTHR43335">
    <property type="entry name" value="ABC TRANSPORTER, ATP-BINDING PROTEIN"/>
    <property type="match status" value="1"/>
</dbReference>
<evidence type="ECO:0000313" key="7">
    <source>
        <dbReference type="Proteomes" id="UP000622687"/>
    </source>
</evidence>
<keyword evidence="2" id="KW-0813">Transport</keyword>
<dbReference type="PROSITE" id="PS00211">
    <property type="entry name" value="ABC_TRANSPORTER_1"/>
    <property type="match status" value="1"/>
</dbReference>
<protein>
    <submittedName>
        <fullName evidence="6">ATP-binding cassette domain-containing protein</fullName>
    </submittedName>
</protein>
<evidence type="ECO:0000256" key="1">
    <source>
        <dbReference type="ARBA" id="ARBA00005417"/>
    </source>
</evidence>
<dbReference type="InterPro" id="IPR003439">
    <property type="entry name" value="ABC_transporter-like_ATP-bd"/>
</dbReference>
<dbReference type="InterPro" id="IPR003593">
    <property type="entry name" value="AAA+_ATPase"/>
</dbReference>
<name>A0A934HV42_9CLOT</name>
<dbReference type="GO" id="GO:0005524">
    <property type="term" value="F:ATP binding"/>
    <property type="evidence" value="ECO:0007669"/>
    <property type="project" value="UniProtKB-KW"/>
</dbReference>
<dbReference type="PROSITE" id="PS50893">
    <property type="entry name" value="ABC_TRANSPORTER_2"/>
    <property type="match status" value="1"/>
</dbReference>
<gene>
    <name evidence="6" type="ORF">I6U51_20895</name>
</gene>
<accession>A0A934HV42</accession>
<dbReference type="EMBL" id="JAEEGB010000038">
    <property type="protein sequence ID" value="MBI6875136.1"/>
    <property type="molecule type" value="Genomic_DNA"/>
</dbReference>
<dbReference type="InterPro" id="IPR017871">
    <property type="entry name" value="ABC_transporter-like_CS"/>
</dbReference>
<keyword evidence="3" id="KW-0547">Nucleotide-binding</keyword>
<evidence type="ECO:0000256" key="3">
    <source>
        <dbReference type="ARBA" id="ARBA00022741"/>
    </source>
</evidence>
<reference evidence="6" key="1">
    <citation type="submission" date="2020-12" db="EMBL/GenBank/DDBJ databases">
        <title>Clostridium thailandense sp. nov., a novel acetogenic bacterium isolated from peat land soil in Thailand.</title>
        <authorList>
            <person name="Chaikitkaew S."/>
            <person name="Birkeland N.K."/>
        </authorList>
    </citation>
    <scope>NUCLEOTIDE SEQUENCE</scope>
    <source>
        <strain evidence="6">DSM 17425</strain>
    </source>
</reference>